<dbReference type="PROSITE" id="PS50850">
    <property type="entry name" value="MFS"/>
    <property type="match status" value="1"/>
</dbReference>
<evidence type="ECO:0000313" key="8">
    <source>
        <dbReference type="EMBL" id="RCK33864.1"/>
    </source>
</evidence>
<evidence type="ECO:0000259" key="7">
    <source>
        <dbReference type="PROSITE" id="PS50850"/>
    </source>
</evidence>
<keyword evidence="3 6" id="KW-0812">Transmembrane</keyword>
<evidence type="ECO:0000256" key="3">
    <source>
        <dbReference type="ARBA" id="ARBA00022692"/>
    </source>
</evidence>
<feature type="transmembrane region" description="Helical" evidence="6">
    <location>
        <begin position="117"/>
        <end position="139"/>
    </location>
</feature>
<proteinExistence type="predicted"/>
<protein>
    <submittedName>
        <fullName evidence="8">Major facilitator transporter</fullName>
    </submittedName>
</protein>
<feature type="transmembrane region" description="Helical" evidence="6">
    <location>
        <begin position="348"/>
        <end position="370"/>
    </location>
</feature>
<evidence type="ECO:0000256" key="4">
    <source>
        <dbReference type="ARBA" id="ARBA00022989"/>
    </source>
</evidence>
<dbReference type="Proteomes" id="UP000253226">
    <property type="component" value="Unassembled WGS sequence"/>
</dbReference>
<evidence type="ECO:0000313" key="9">
    <source>
        <dbReference type="Proteomes" id="UP000253226"/>
    </source>
</evidence>
<dbReference type="InterPro" id="IPR011701">
    <property type="entry name" value="MFS"/>
</dbReference>
<dbReference type="OrthoDB" id="9812189at2"/>
<feature type="domain" description="Major facilitator superfamily (MFS) profile" evidence="7">
    <location>
        <begin position="23"/>
        <end position="401"/>
    </location>
</feature>
<evidence type="ECO:0000256" key="6">
    <source>
        <dbReference type="SAM" id="Phobius"/>
    </source>
</evidence>
<feature type="transmembrane region" description="Helical" evidence="6">
    <location>
        <begin position="290"/>
        <end position="309"/>
    </location>
</feature>
<feature type="transmembrane region" description="Helical" evidence="6">
    <location>
        <begin position="93"/>
        <end position="111"/>
    </location>
</feature>
<organism evidence="8 9">
    <name type="scientific">Thalassospira profundimaris</name>
    <dbReference type="NCBI Taxonomy" id="502049"/>
    <lineage>
        <taxon>Bacteria</taxon>
        <taxon>Pseudomonadati</taxon>
        <taxon>Pseudomonadota</taxon>
        <taxon>Alphaproteobacteria</taxon>
        <taxon>Rhodospirillales</taxon>
        <taxon>Thalassospiraceae</taxon>
        <taxon>Thalassospira</taxon>
    </lineage>
</organism>
<sequence length="407" mass="42066">MSDLQSGTPPTQTQPQAPRQAPAAWAAVISMTLGVFGLVTAEFLPVSLLTPMAADLQVSEGLAGQAISATAFLALITSLLIATLTRRFDRRNVLLSFSVLLVISSIIVATADNFAFLLLGRVLLGIALGGFWTMSAATIMRLVPENHVPRALAIMFSGVSAATVFAAPVGSFLGDIISWRAVFLLAAGIGVITFIVQFATLPSLPPRGRASLRTLVDLINRPGMKFGLFSLVIIITGHFALFTYVRPFLENVTGVATAGVSGVLLGFGIANFIGTHLAGALIARSLRMTIALMPLIMGLATLGMVMINGALNPTIVLVAIWGMAFGGVPVAWSTWITRTVPDEAESGGGLVVAGFQTAIASGAVIGGLVVDHVGALGVFSLGGIVLVISAVVVTAVLRPAPTVSEQA</sequence>
<gene>
    <name evidence="8" type="ORF">TH19_16805</name>
</gene>
<keyword evidence="5 6" id="KW-0472">Membrane</keyword>
<dbReference type="RefSeq" id="WP_114103422.1">
    <property type="nucleotide sequence ID" value="NZ_JPWF01000011.1"/>
</dbReference>
<feature type="transmembrane region" description="Helical" evidence="6">
    <location>
        <begin position="61"/>
        <end position="81"/>
    </location>
</feature>
<dbReference type="CDD" id="cd17324">
    <property type="entry name" value="MFS_NepI_like"/>
    <property type="match status" value="1"/>
</dbReference>
<name>A0A367W2B8_9PROT</name>
<dbReference type="Gene3D" id="1.20.1250.20">
    <property type="entry name" value="MFS general substrate transporter like domains"/>
    <property type="match status" value="1"/>
</dbReference>
<dbReference type="PANTHER" id="PTHR43124">
    <property type="entry name" value="PURINE EFFLUX PUMP PBUE"/>
    <property type="match status" value="1"/>
</dbReference>
<dbReference type="GO" id="GO:0005886">
    <property type="term" value="C:plasma membrane"/>
    <property type="evidence" value="ECO:0007669"/>
    <property type="project" value="UniProtKB-SubCell"/>
</dbReference>
<dbReference type="AlphaFoldDB" id="A0A367W2B8"/>
<dbReference type="Pfam" id="PF07690">
    <property type="entry name" value="MFS_1"/>
    <property type="match status" value="1"/>
</dbReference>
<keyword evidence="4 6" id="KW-1133">Transmembrane helix</keyword>
<dbReference type="SUPFAM" id="SSF103473">
    <property type="entry name" value="MFS general substrate transporter"/>
    <property type="match status" value="1"/>
</dbReference>
<feature type="transmembrane region" description="Helical" evidence="6">
    <location>
        <begin position="21"/>
        <end position="41"/>
    </location>
</feature>
<comment type="subcellular location">
    <subcellularLocation>
        <location evidence="1">Cell membrane</location>
        <topology evidence="1">Multi-pass membrane protein</topology>
    </subcellularLocation>
</comment>
<dbReference type="PANTHER" id="PTHR43124:SF5">
    <property type="entry name" value="PURINE RIBONUCLEOSIDE EFFLUX PUMP NEPI"/>
    <property type="match status" value="1"/>
</dbReference>
<dbReference type="EMBL" id="JPWF01000011">
    <property type="protein sequence ID" value="RCK33864.1"/>
    <property type="molecule type" value="Genomic_DNA"/>
</dbReference>
<accession>A0A367W2B8</accession>
<feature type="transmembrane region" description="Helical" evidence="6">
    <location>
        <begin position="315"/>
        <end position="336"/>
    </location>
</feature>
<keyword evidence="2" id="KW-1003">Cell membrane</keyword>
<dbReference type="InterPro" id="IPR036259">
    <property type="entry name" value="MFS_trans_sf"/>
</dbReference>
<dbReference type="GO" id="GO:0022857">
    <property type="term" value="F:transmembrane transporter activity"/>
    <property type="evidence" value="ECO:0007669"/>
    <property type="project" value="InterPro"/>
</dbReference>
<evidence type="ECO:0000256" key="5">
    <source>
        <dbReference type="ARBA" id="ARBA00023136"/>
    </source>
</evidence>
<feature type="transmembrane region" description="Helical" evidence="6">
    <location>
        <begin position="257"/>
        <end position="283"/>
    </location>
</feature>
<reference evidence="8 9" key="1">
    <citation type="submission" date="2014-07" db="EMBL/GenBank/DDBJ databases">
        <title>Draft genome sequence of Thalassospira profundimaris 35.</title>
        <authorList>
            <person name="Lai Q."/>
            <person name="Shao Z."/>
        </authorList>
    </citation>
    <scope>NUCLEOTIDE SEQUENCE [LARGE SCALE GENOMIC DNA]</scope>
    <source>
        <strain evidence="8 9">35</strain>
    </source>
</reference>
<evidence type="ECO:0000256" key="1">
    <source>
        <dbReference type="ARBA" id="ARBA00004651"/>
    </source>
</evidence>
<evidence type="ECO:0000256" key="2">
    <source>
        <dbReference type="ARBA" id="ARBA00022475"/>
    </source>
</evidence>
<feature type="transmembrane region" description="Helical" evidence="6">
    <location>
        <begin position="179"/>
        <end position="205"/>
    </location>
</feature>
<dbReference type="InterPro" id="IPR020846">
    <property type="entry name" value="MFS_dom"/>
</dbReference>
<feature type="transmembrane region" description="Helical" evidence="6">
    <location>
        <begin position="226"/>
        <end position="245"/>
    </location>
</feature>
<comment type="caution">
    <text evidence="8">The sequence shown here is derived from an EMBL/GenBank/DDBJ whole genome shotgun (WGS) entry which is preliminary data.</text>
</comment>
<feature type="transmembrane region" description="Helical" evidence="6">
    <location>
        <begin position="151"/>
        <end position="173"/>
    </location>
</feature>
<dbReference type="InterPro" id="IPR050189">
    <property type="entry name" value="MFS_Efflux_Transporters"/>
</dbReference>
<feature type="transmembrane region" description="Helical" evidence="6">
    <location>
        <begin position="376"/>
        <end position="397"/>
    </location>
</feature>